<name>A0ABT5V739_9ACTO</name>
<protein>
    <submittedName>
        <fullName evidence="1">Uncharacterized protein</fullName>
    </submittedName>
</protein>
<gene>
    <name evidence="1" type="ORF">PWJ81_06625</name>
</gene>
<organism evidence="1 2">
    <name type="scientific">Actinotignum sanguinis</name>
    <dbReference type="NCBI Taxonomy" id="1445614"/>
    <lineage>
        <taxon>Bacteria</taxon>
        <taxon>Bacillati</taxon>
        <taxon>Actinomycetota</taxon>
        <taxon>Actinomycetes</taxon>
        <taxon>Actinomycetales</taxon>
        <taxon>Actinomycetaceae</taxon>
        <taxon>Actinotignum</taxon>
    </lineage>
</organism>
<keyword evidence="2" id="KW-1185">Reference proteome</keyword>
<proteinExistence type="predicted"/>
<evidence type="ECO:0000313" key="2">
    <source>
        <dbReference type="Proteomes" id="UP001219297"/>
    </source>
</evidence>
<dbReference type="Proteomes" id="UP001219297">
    <property type="component" value="Unassembled WGS sequence"/>
</dbReference>
<dbReference type="RefSeq" id="WP_274736489.1">
    <property type="nucleotide sequence ID" value="NZ_CAMXYX010000029.1"/>
</dbReference>
<evidence type="ECO:0000313" key="1">
    <source>
        <dbReference type="EMBL" id="MDE1656740.1"/>
    </source>
</evidence>
<comment type="caution">
    <text evidence="1">The sequence shown here is derived from an EMBL/GenBank/DDBJ whole genome shotgun (WGS) entry which is preliminary data.</text>
</comment>
<reference evidence="1 2" key="1">
    <citation type="submission" date="2023-02" db="EMBL/GenBank/DDBJ databases">
        <title>Defining the Infant Male Urobiome and Moving Towards Mechanisms in Urobiome Research.</title>
        <authorList>
            <person name="Reasoner S."/>
            <person name="Flores V."/>
            <person name="Van Horn G."/>
            <person name="Morales G."/>
            <person name="Peard L."/>
            <person name="Abelson B."/>
            <person name="Manuel C."/>
            <person name="Lee J."/>
            <person name="Baker B."/>
            <person name="Williams T."/>
            <person name="Schmitz J."/>
            <person name="Clayton D."/>
            <person name="Hadjifrangiskou M."/>
        </authorList>
    </citation>
    <scope>NUCLEOTIDE SEQUENCE [LARGE SCALE GENOMIC DNA]</scope>
    <source>
        <strain evidence="1 2">AS1053</strain>
    </source>
</reference>
<sequence length="188" mass="21272">MTETKWPVPSHLNVETFVLRETTIVDPRELADQPDSYVVSLAREPRAAAQCWRRQHEACKFAGEGWISVVLNGQQLMPREAWTHIALFWQSMLDAVESCLDTGAGRGDFSEETADFSLSRSGQLLIFELRGQRYPAEPFSFLHGLLRGADQFYQWAHEYLGTVPAASLERLAHLQARITELAAARKAR</sequence>
<dbReference type="GeneID" id="83609154"/>
<accession>A0ABT5V739</accession>
<dbReference type="EMBL" id="JARBHI010000014">
    <property type="protein sequence ID" value="MDE1656740.1"/>
    <property type="molecule type" value="Genomic_DNA"/>
</dbReference>